<dbReference type="InterPro" id="IPR021315">
    <property type="entry name" value="Gap/Sap"/>
</dbReference>
<feature type="transmembrane region" description="Helical" evidence="1">
    <location>
        <begin position="79"/>
        <end position="99"/>
    </location>
</feature>
<evidence type="ECO:0000256" key="1">
    <source>
        <dbReference type="SAM" id="Phobius"/>
    </source>
</evidence>
<keyword evidence="1" id="KW-0812">Transmembrane</keyword>
<comment type="caution">
    <text evidence="2">The sequence shown here is derived from an EMBL/GenBank/DDBJ whole genome shotgun (WGS) entry which is preliminary data.</text>
</comment>
<feature type="transmembrane region" description="Helical" evidence="1">
    <location>
        <begin position="111"/>
        <end position="135"/>
    </location>
</feature>
<feature type="transmembrane region" description="Helical" evidence="1">
    <location>
        <begin position="197"/>
        <end position="215"/>
    </location>
</feature>
<feature type="transmembrane region" description="Helical" evidence="1">
    <location>
        <begin position="6"/>
        <end position="31"/>
    </location>
</feature>
<protein>
    <submittedName>
        <fullName evidence="2">GAP family protein</fullName>
    </submittedName>
</protein>
<sequence length="218" mass="24271">MSMEQLLLIGGLALLDTLSPAILGVTIYLLLTDSRRYVQRLLVYLATVAIFYFTVGAFLMLGLGVLLENVSGILQNRMISWNILIMGGILFTASFYMPSKKNNERPLPPSNSILSMVALGFTTSLIEVGTAFPYFTAIGLMTAENLPWLEWALTLGGYNLVMVLPSLLLLLFYSTFGQWMTKPLHSLRSKMVRHTDTALSWVMCIIGLLLIFSSLDYL</sequence>
<dbReference type="Pfam" id="PF11139">
    <property type="entry name" value="SfLAP"/>
    <property type="match status" value="1"/>
</dbReference>
<dbReference type="Proteomes" id="UP001172721">
    <property type="component" value="Unassembled WGS sequence"/>
</dbReference>
<keyword evidence="1" id="KW-0472">Membrane</keyword>
<gene>
    <name evidence="2" type="ORF">QYB97_18375</name>
</gene>
<feature type="transmembrane region" description="Helical" evidence="1">
    <location>
        <begin position="155"/>
        <end position="176"/>
    </location>
</feature>
<proteinExistence type="predicted"/>
<accession>A0ABT8I097</accession>
<reference evidence="2" key="1">
    <citation type="submission" date="2023-07" db="EMBL/GenBank/DDBJ databases">
        <title>Fictibacillus sp. isolated from freshwater pond.</title>
        <authorList>
            <person name="Kirdat K."/>
            <person name="Bhat A."/>
            <person name="Mourya A."/>
            <person name="Yadav A."/>
        </authorList>
    </citation>
    <scope>NUCLEOTIDE SEQUENCE</scope>
    <source>
        <strain evidence="2">NE201</strain>
    </source>
</reference>
<evidence type="ECO:0000313" key="3">
    <source>
        <dbReference type="Proteomes" id="UP001172721"/>
    </source>
</evidence>
<keyword evidence="1" id="KW-1133">Transmembrane helix</keyword>
<dbReference type="RefSeq" id="WP_301167478.1">
    <property type="nucleotide sequence ID" value="NZ_JAUHTR010000011.1"/>
</dbReference>
<evidence type="ECO:0000313" key="2">
    <source>
        <dbReference type="EMBL" id="MDN4526453.1"/>
    </source>
</evidence>
<organism evidence="2 3">
    <name type="scientific">Fictibacillus fluitans</name>
    <dbReference type="NCBI Taxonomy" id="3058422"/>
    <lineage>
        <taxon>Bacteria</taxon>
        <taxon>Bacillati</taxon>
        <taxon>Bacillota</taxon>
        <taxon>Bacilli</taxon>
        <taxon>Bacillales</taxon>
        <taxon>Fictibacillaceae</taxon>
        <taxon>Fictibacillus</taxon>
    </lineage>
</organism>
<keyword evidence="3" id="KW-1185">Reference proteome</keyword>
<name>A0ABT8I097_9BACL</name>
<dbReference type="EMBL" id="JAUHTR010000011">
    <property type="protein sequence ID" value="MDN4526453.1"/>
    <property type="molecule type" value="Genomic_DNA"/>
</dbReference>
<feature type="transmembrane region" description="Helical" evidence="1">
    <location>
        <begin position="43"/>
        <end position="67"/>
    </location>
</feature>